<keyword evidence="2" id="KW-0560">Oxidoreductase</keyword>
<dbReference type="Proteomes" id="UP000799539">
    <property type="component" value="Unassembled WGS sequence"/>
</dbReference>
<dbReference type="OrthoDB" id="37659at2759"/>
<accession>A0A6A6F8V3</accession>
<sequence length="225" mass="24569">TGGASGIGLAVVRALAAKGRVWQHPHHVGLHADTTQAEASALNAEHGQRAYAVHVNVADWDSQVKSFEIAIAEVGHIDYVFAVAGITERPWLPEDTQPTGFQKPDLSVNEINGIGVLYTAAIAIQQFRRQEPNKHGFRGKMIIVGSGCSFYILPSHPIYTYAKHAVLGFTRTMGRRLPEEKITLNCICPNIVRTNISTGQYYEQAEAEGLLVSFETVVSAFESLL</sequence>
<evidence type="ECO:0000256" key="1">
    <source>
        <dbReference type="ARBA" id="ARBA00006484"/>
    </source>
</evidence>
<name>A0A6A6F8V3_9PEZI</name>
<evidence type="ECO:0008006" key="5">
    <source>
        <dbReference type="Google" id="ProtNLM"/>
    </source>
</evidence>
<dbReference type="PANTHER" id="PTHR43180:SF33">
    <property type="entry name" value="15-HYDROXYPROSTAGLANDIN DEHYDROGENASE [NAD(+)]-LIKE"/>
    <property type="match status" value="1"/>
</dbReference>
<evidence type="ECO:0000256" key="2">
    <source>
        <dbReference type="ARBA" id="ARBA00023002"/>
    </source>
</evidence>
<dbReference type="InterPro" id="IPR036291">
    <property type="entry name" value="NAD(P)-bd_dom_sf"/>
</dbReference>
<dbReference type="PRINTS" id="PR00081">
    <property type="entry name" value="GDHRDH"/>
</dbReference>
<dbReference type="InterPro" id="IPR002347">
    <property type="entry name" value="SDR_fam"/>
</dbReference>
<proteinExistence type="inferred from homology"/>
<dbReference type="AlphaFoldDB" id="A0A6A6F8V3"/>
<organism evidence="3 4">
    <name type="scientific">Cercospora zeae-maydis SCOH1-5</name>
    <dbReference type="NCBI Taxonomy" id="717836"/>
    <lineage>
        <taxon>Eukaryota</taxon>
        <taxon>Fungi</taxon>
        <taxon>Dikarya</taxon>
        <taxon>Ascomycota</taxon>
        <taxon>Pezizomycotina</taxon>
        <taxon>Dothideomycetes</taxon>
        <taxon>Dothideomycetidae</taxon>
        <taxon>Mycosphaerellales</taxon>
        <taxon>Mycosphaerellaceae</taxon>
        <taxon>Cercospora</taxon>
    </lineage>
</organism>
<keyword evidence="4" id="KW-1185">Reference proteome</keyword>
<dbReference type="PANTHER" id="PTHR43180">
    <property type="entry name" value="3-OXOACYL-(ACYL-CARRIER-PROTEIN) REDUCTASE (AFU_ORTHOLOGUE AFUA_6G11210)"/>
    <property type="match status" value="1"/>
</dbReference>
<dbReference type="Pfam" id="PF00106">
    <property type="entry name" value="adh_short"/>
    <property type="match status" value="1"/>
</dbReference>
<dbReference type="Gene3D" id="3.40.50.720">
    <property type="entry name" value="NAD(P)-binding Rossmann-like Domain"/>
    <property type="match status" value="1"/>
</dbReference>
<dbReference type="SUPFAM" id="SSF51735">
    <property type="entry name" value="NAD(P)-binding Rossmann-fold domains"/>
    <property type="match status" value="1"/>
</dbReference>
<feature type="non-terminal residue" evidence="3">
    <location>
        <position position="225"/>
    </location>
</feature>
<reference evidence="3" key="1">
    <citation type="journal article" date="2020" name="Stud. Mycol.">
        <title>101 Dothideomycetes genomes: a test case for predicting lifestyles and emergence of pathogens.</title>
        <authorList>
            <person name="Haridas S."/>
            <person name="Albert R."/>
            <person name="Binder M."/>
            <person name="Bloem J."/>
            <person name="Labutti K."/>
            <person name="Salamov A."/>
            <person name="Andreopoulos B."/>
            <person name="Baker S."/>
            <person name="Barry K."/>
            <person name="Bills G."/>
            <person name="Bluhm B."/>
            <person name="Cannon C."/>
            <person name="Castanera R."/>
            <person name="Culley D."/>
            <person name="Daum C."/>
            <person name="Ezra D."/>
            <person name="Gonzalez J."/>
            <person name="Henrissat B."/>
            <person name="Kuo A."/>
            <person name="Liang C."/>
            <person name="Lipzen A."/>
            <person name="Lutzoni F."/>
            <person name="Magnuson J."/>
            <person name="Mondo S."/>
            <person name="Nolan M."/>
            <person name="Ohm R."/>
            <person name="Pangilinan J."/>
            <person name="Park H.-J."/>
            <person name="Ramirez L."/>
            <person name="Alfaro M."/>
            <person name="Sun H."/>
            <person name="Tritt A."/>
            <person name="Yoshinaga Y."/>
            <person name="Zwiers L.-H."/>
            <person name="Turgeon B."/>
            <person name="Goodwin S."/>
            <person name="Spatafora J."/>
            <person name="Crous P."/>
            <person name="Grigoriev I."/>
        </authorList>
    </citation>
    <scope>NUCLEOTIDE SEQUENCE</scope>
    <source>
        <strain evidence="3">SCOH1-5</strain>
    </source>
</reference>
<evidence type="ECO:0000313" key="4">
    <source>
        <dbReference type="Proteomes" id="UP000799539"/>
    </source>
</evidence>
<comment type="similarity">
    <text evidence="1">Belongs to the short-chain dehydrogenases/reductases (SDR) family.</text>
</comment>
<evidence type="ECO:0000313" key="3">
    <source>
        <dbReference type="EMBL" id="KAF2209819.1"/>
    </source>
</evidence>
<feature type="non-terminal residue" evidence="3">
    <location>
        <position position="1"/>
    </location>
</feature>
<dbReference type="GO" id="GO:0016491">
    <property type="term" value="F:oxidoreductase activity"/>
    <property type="evidence" value="ECO:0007669"/>
    <property type="project" value="UniProtKB-KW"/>
</dbReference>
<protein>
    <recommendedName>
        <fullName evidence="5">NAD(P)-binding protein</fullName>
    </recommendedName>
</protein>
<gene>
    <name evidence="3" type="ORF">CERZMDRAFT_4191</name>
</gene>
<dbReference type="EMBL" id="ML992684">
    <property type="protein sequence ID" value="KAF2209819.1"/>
    <property type="molecule type" value="Genomic_DNA"/>
</dbReference>